<evidence type="ECO:0000256" key="12">
    <source>
        <dbReference type="SAM" id="MobiDB-lite"/>
    </source>
</evidence>
<keyword evidence="4 9" id="KW-0812">Transmembrane</keyword>
<comment type="similarity">
    <text evidence="9 11">Belongs to the TonB-dependent receptor family.</text>
</comment>
<proteinExistence type="inferred from homology"/>
<dbReference type="PANTHER" id="PTHR47234">
    <property type="match status" value="1"/>
</dbReference>
<keyword evidence="8 9" id="KW-0998">Cell outer membrane</keyword>
<protein>
    <submittedName>
        <fullName evidence="15">TonB-dependent receptor</fullName>
    </submittedName>
</protein>
<evidence type="ECO:0000259" key="13">
    <source>
        <dbReference type="Pfam" id="PF00593"/>
    </source>
</evidence>
<sequence>MILNSQSTKSNTSSRPTFRLSLLTLLITTGLSHQSYADSANLESVQSTSDASSPVDSVIVTGNRGTTQRTVTKSLSPIDVITGKQLEAVGKVGLLEAIANYVPSFNLPDLSGGDKEAIVRTPTLRGLSAGQILVLVNGKRRHTSAVLGITGLNSGTAPADLDYIPTSLIERVEILRDGAAAQYGSDAIAGVINIILKQKTGGTATTTVGQDFDGQRDTVQQAINYGFEVGQGGILQLALEARYQDNTNQASPNTYKNLYFPLANGSPDPREPKTHQVTYLGYGLPQIKSTNLAYNFNLPINDQLNLYSFSTLGFRQGELTMNYRVPNGRNTITEGPHGYPDGYSPVWRIEERDFQTAIGLKGQWADWNWDLSSTLGESHADQSTRDNQNASFGPATQNEFDAGGWVSRQWVNNFDLSRALDWGLAKPTSLSIGLEHRYDSYETVAGEYASYADGGYIYPKGSPLAGQKPDAGSQVTAGITPTDAAKISRNNYAGYLELGLQPTSAWSINLAGRAEEYTRNVGSTVSGKLSTRYEFTPSFALRGTLSNGFRAPQLANEIYTTRSTAFTFINGVYQSYNYGVLPVNSAAAKALGATPLKPEHSNNYSLGLTWNPIRKLNISLDAFQIDIKDRISLSGTLRGTEVRQILEKQGVLAADGGQYFTNAVDTQTRGIDLVTDYKQDLGTWGSVNWTAAYNYGKTEITNVKDNPAVLSNLGGGYQLIDRQARNLLTTAIPASKLILSADWAYQDWSFLLRLTRYDKYTFVYDPADPKKDSTFGAKWISDLEGSYRFNPKLTLALGAKNIFNIFPDKNGFISASGFGQYGLYSPFGFNGGFYYGRLSYKF</sequence>
<dbReference type="PANTHER" id="PTHR47234:SF3">
    <property type="entry name" value="SECRETIN_TONB SHORT N-TERMINAL DOMAIN-CONTAINING PROTEIN"/>
    <property type="match status" value="1"/>
</dbReference>
<dbReference type="InterPro" id="IPR037066">
    <property type="entry name" value="Plug_dom_sf"/>
</dbReference>
<evidence type="ECO:0000256" key="9">
    <source>
        <dbReference type="PROSITE-ProRule" id="PRU01360"/>
    </source>
</evidence>
<keyword evidence="3 9" id="KW-1134">Transmembrane beta strand</keyword>
<dbReference type="OrthoDB" id="9805434at2"/>
<evidence type="ECO:0000256" key="8">
    <source>
        <dbReference type="ARBA" id="ARBA00023237"/>
    </source>
</evidence>
<dbReference type="SUPFAM" id="SSF56935">
    <property type="entry name" value="Porins"/>
    <property type="match status" value="1"/>
</dbReference>
<evidence type="ECO:0000256" key="3">
    <source>
        <dbReference type="ARBA" id="ARBA00022452"/>
    </source>
</evidence>
<evidence type="ECO:0000256" key="1">
    <source>
        <dbReference type="ARBA" id="ARBA00004571"/>
    </source>
</evidence>
<feature type="domain" description="TonB-dependent receptor-like beta-barrel" evidence="13">
    <location>
        <begin position="307"/>
        <end position="802"/>
    </location>
</feature>
<feature type="region of interest" description="Disordered" evidence="12">
    <location>
        <begin position="377"/>
        <end position="398"/>
    </location>
</feature>
<dbReference type="RefSeq" id="WP_114898694.1">
    <property type="nucleotide sequence ID" value="NZ_CP031222.1"/>
</dbReference>
<evidence type="ECO:0000256" key="5">
    <source>
        <dbReference type="ARBA" id="ARBA00022729"/>
    </source>
</evidence>
<name>A0A345P5M5_9GAMM</name>
<dbReference type="PROSITE" id="PS52016">
    <property type="entry name" value="TONB_DEPENDENT_REC_3"/>
    <property type="match status" value="1"/>
</dbReference>
<dbReference type="Pfam" id="PF00593">
    <property type="entry name" value="TonB_dep_Rec_b-barrel"/>
    <property type="match status" value="1"/>
</dbReference>
<evidence type="ECO:0000256" key="7">
    <source>
        <dbReference type="ARBA" id="ARBA00023136"/>
    </source>
</evidence>
<organism evidence="15 16">
    <name type="scientific">Aquirhabdus parva</name>
    <dbReference type="NCBI Taxonomy" id="2283318"/>
    <lineage>
        <taxon>Bacteria</taxon>
        <taxon>Pseudomonadati</taxon>
        <taxon>Pseudomonadota</taxon>
        <taxon>Gammaproteobacteria</taxon>
        <taxon>Moraxellales</taxon>
        <taxon>Moraxellaceae</taxon>
        <taxon>Aquirhabdus</taxon>
    </lineage>
</organism>
<keyword evidence="15" id="KW-0675">Receptor</keyword>
<keyword evidence="7 9" id="KW-0472">Membrane</keyword>
<dbReference type="InterPro" id="IPR036942">
    <property type="entry name" value="Beta-barrel_TonB_sf"/>
</dbReference>
<feature type="domain" description="TonB-dependent receptor plug" evidence="14">
    <location>
        <begin position="73"/>
        <end position="191"/>
    </location>
</feature>
<keyword evidence="6 10" id="KW-0798">TonB box</keyword>
<evidence type="ECO:0000313" key="15">
    <source>
        <dbReference type="EMBL" id="AXI02584.1"/>
    </source>
</evidence>
<dbReference type="Gene3D" id="2.170.130.10">
    <property type="entry name" value="TonB-dependent receptor, plug domain"/>
    <property type="match status" value="1"/>
</dbReference>
<dbReference type="CDD" id="cd01347">
    <property type="entry name" value="ligand_gated_channel"/>
    <property type="match status" value="1"/>
</dbReference>
<dbReference type="PROSITE" id="PS00430">
    <property type="entry name" value="TONB_DEPENDENT_REC_1"/>
    <property type="match status" value="1"/>
</dbReference>
<dbReference type="InterPro" id="IPR039426">
    <property type="entry name" value="TonB-dep_rcpt-like"/>
</dbReference>
<dbReference type="Pfam" id="PF07715">
    <property type="entry name" value="Plug"/>
    <property type="match status" value="1"/>
</dbReference>
<accession>A0A345P5M5</accession>
<gene>
    <name evidence="15" type="ORF">HYN46_06945</name>
</gene>
<keyword evidence="5" id="KW-0732">Signal</keyword>
<evidence type="ECO:0000256" key="11">
    <source>
        <dbReference type="RuleBase" id="RU003357"/>
    </source>
</evidence>
<evidence type="ECO:0000256" key="2">
    <source>
        <dbReference type="ARBA" id="ARBA00022448"/>
    </source>
</evidence>
<keyword evidence="2 9" id="KW-0813">Transport</keyword>
<dbReference type="InterPro" id="IPR010916">
    <property type="entry name" value="TonB_box_CS"/>
</dbReference>
<evidence type="ECO:0000256" key="6">
    <source>
        <dbReference type="ARBA" id="ARBA00023077"/>
    </source>
</evidence>
<dbReference type="Proteomes" id="UP000253940">
    <property type="component" value="Chromosome"/>
</dbReference>
<keyword evidence="16" id="KW-1185">Reference proteome</keyword>
<evidence type="ECO:0000256" key="4">
    <source>
        <dbReference type="ARBA" id="ARBA00022692"/>
    </source>
</evidence>
<evidence type="ECO:0000313" key="16">
    <source>
        <dbReference type="Proteomes" id="UP000253940"/>
    </source>
</evidence>
<dbReference type="Gene3D" id="2.40.170.20">
    <property type="entry name" value="TonB-dependent receptor, beta-barrel domain"/>
    <property type="match status" value="1"/>
</dbReference>
<dbReference type="EMBL" id="CP031222">
    <property type="protein sequence ID" value="AXI02584.1"/>
    <property type="molecule type" value="Genomic_DNA"/>
</dbReference>
<dbReference type="GO" id="GO:0009279">
    <property type="term" value="C:cell outer membrane"/>
    <property type="evidence" value="ECO:0007669"/>
    <property type="project" value="UniProtKB-SubCell"/>
</dbReference>
<feature type="short sequence motif" description="TonB box" evidence="10">
    <location>
        <begin position="57"/>
        <end position="63"/>
    </location>
</feature>
<dbReference type="InterPro" id="IPR012910">
    <property type="entry name" value="Plug_dom"/>
</dbReference>
<dbReference type="InterPro" id="IPR000531">
    <property type="entry name" value="Beta-barrel_TonB"/>
</dbReference>
<reference evidence="15 16" key="1">
    <citation type="submission" date="2018-07" db="EMBL/GenBank/DDBJ databases">
        <title>Genome sequencing of Moraxellaceae gen. HYN0046.</title>
        <authorList>
            <person name="Kim M."/>
            <person name="Yi H."/>
        </authorList>
    </citation>
    <scope>NUCLEOTIDE SEQUENCE [LARGE SCALE GENOMIC DNA]</scope>
    <source>
        <strain evidence="15 16">HYN0046</strain>
    </source>
</reference>
<comment type="subcellular location">
    <subcellularLocation>
        <location evidence="1 9">Cell outer membrane</location>
        <topology evidence="1 9">Multi-pass membrane protein</topology>
    </subcellularLocation>
</comment>
<dbReference type="AlphaFoldDB" id="A0A345P5M5"/>
<dbReference type="KEGG" id="mbah:HYN46_06945"/>
<evidence type="ECO:0000259" key="14">
    <source>
        <dbReference type="Pfam" id="PF07715"/>
    </source>
</evidence>
<evidence type="ECO:0000256" key="10">
    <source>
        <dbReference type="PROSITE-ProRule" id="PRU10143"/>
    </source>
</evidence>
<feature type="compositionally biased region" description="Polar residues" evidence="12">
    <location>
        <begin position="385"/>
        <end position="398"/>
    </location>
</feature>